<sequence>MNGQELSQKIISVVRDFLNDQFVQRKVLKTKKELTFSEKQLKEIVEKIMEYYGINSNNINIFNDKIEFRFDYDFGTVFGIYHETRYIRLFFEKRNNMLKLTKIELEK</sequence>
<dbReference type="KEGG" id="vg:28721336"/>
<evidence type="ECO:0000313" key="1">
    <source>
        <dbReference type="EMBL" id="AOG61601.1"/>
    </source>
</evidence>
<evidence type="ECO:0000313" key="2">
    <source>
        <dbReference type="Proteomes" id="UP000202470"/>
    </source>
</evidence>
<dbReference type="EMBL" id="KX712143">
    <property type="protein sequence ID" value="AOG61601.1"/>
    <property type="molecule type" value="Genomic_DNA"/>
</dbReference>
<reference evidence="1" key="2">
    <citation type="submission" date="2016-08" db="EMBL/GenBank/DDBJ databases">
        <authorList>
            <person name="Erdmann S."/>
            <person name="Le Moine Bauer S."/>
            <person name="Garrett R.A."/>
        </authorList>
    </citation>
    <scope>NUCLEOTIDE SEQUENCE</scope>
    <source>
        <strain evidence="1">SIRV3</strain>
    </source>
</reference>
<reference evidence="1" key="1">
    <citation type="journal article" date="2014" name="Mol. Microbiol.">
        <title>Inter-viral conflicts that exploit host CRISPR immune systems of Sulfolobus.</title>
        <authorList>
            <person name="Erdmann S."/>
            <person name="Le Moine Bauer S."/>
            <person name="Garrett R.A."/>
        </authorList>
    </citation>
    <scope>NUCLEOTIDE SEQUENCE [LARGE SCALE GENOMIC DNA]</scope>
    <source>
        <strain evidence="1">SIRV3</strain>
    </source>
</reference>
<name>A0A1B3SN47_9VIRU</name>
<proteinExistence type="predicted"/>
<protein>
    <submittedName>
        <fullName evidence="1">Uncharacterized protein</fullName>
    </submittedName>
</protein>
<organism evidence="1">
    <name type="scientific">Sulfolobus islandicus rod-shaped virus 3</name>
    <dbReference type="NCBI Taxonomy" id="2848124"/>
    <lineage>
        <taxon>Viruses</taxon>
        <taxon>Adnaviria</taxon>
        <taxon>Zilligvirae</taxon>
        <taxon>Taleaviricota</taxon>
        <taxon>Tokiviricetes</taxon>
        <taxon>Ligamenvirales</taxon>
        <taxon>Rudiviridae</taxon>
        <taxon>Icerudivirus</taxon>
        <taxon>Icerudivirus gunnuhverense</taxon>
        <taxon>Icerudivirus SIRV3</taxon>
    </lineage>
</organism>
<dbReference type="Proteomes" id="UP000202470">
    <property type="component" value="Segment"/>
</dbReference>
<accession>A0A1B3SN47</accession>
<keyword evidence="2" id="KW-1185">Reference proteome</keyword>